<dbReference type="GeneTree" id="ENSGT01110000267310"/>
<proteinExistence type="predicted"/>
<dbReference type="Ensembl" id="ENSPKIT00000042730.1">
    <property type="protein sequence ID" value="ENSPKIP00000018200.1"/>
    <property type="gene ID" value="ENSPKIG00000003849.1"/>
</dbReference>
<organism evidence="1 2">
    <name type="scientific">Paramormyrops kingsleyae</name>
    <dbReference type="NCBI Taxonomy" id="1676925"/>
    <lineage>
        <taxon>Eukaryota</taxon>
        <taxon>Metazoa</taxon>
        <taxon>Chordata</taxon>
        <taxon>Craniata</taxon>
        <taxon>Vertebrata</taxon>
        <taxon>Euteleostomi</taxon>
        <taxon>Actinopterygii</taxon>
        <taxon>Neopterygii</taxon>
        <taxon>Teleostei</taxon>
        <taxon>Osteoglossocephala</taxon>
        <taxon>Osteoglossomorpha</taxon>
        <taxon>Osteoglossiformes</taxon>
        <taxon>Mormyridae</taxon>
        <taxon>Paramormyrops</taxon>
    </lineage>
</organism>
<sequence>VHPLDDVPAVVEDAADVLRVDSAGEMRVAVVPPIPTGCADPLHVTHQELVSDEILCPVKTALTIVWGYVLLVEEEDDRNDVFEQVESLLKAVGLIVFPDDHVIAAAGHHKNNVYLLRDGSRNKMFHLPNLLEIDFVHLKSCLKNPRSQNSASQQVLRGNECLCYTARNGYSLLSGSHPLVLPQALRMLVELLGKLKVLLIRELDWRRQSVHGGHNGLGG</sequence>
<reference evidence="1" key="2">
    <citation type="submission" date="2025-09" db="UniProtKB">
        <authorList>
            <consortium name="Ensembl"/>
        </authorList>
    </citation>
    <scope>IDENTIFICATION</scope>
</reference>
<evidence type="ECO:0000313" key="2">
    <source>
        <dbReference type="Proteomes" id="UP000261540"/>
    </source>
</evidence>
<dbReference type="AlphaFoldDB" id="A0A3B3RK54"/>
<evidence type="ECO:0000313" key="1">
    <source>
        <dbReference type="Ensembl" id="ENSPKIP00000018200.1"/>
    </source>
</evidence>
<keyword evidence="2" id="KW-1185">Reference proteome</keyword>
<reference evidence="1" key="1">
    <citation type="submission" date="2025-08" db="UniProtKB">
        <authorList>
            <consortium name="Ensembl"/>
        </authorList>
    </citation>
    <scope>IDENTIFICATION</scope>
</reference>
<accession>A0A3B3RK54</accession>
<name>A0A3B3RK54_9TELE</name>
<dbReference type="Proteomes" id="UP000261540">
    <property type="component" value="Unplaced"/>
</dbReference>
<protein>
    <submittedName>
        <fullName evidence="1">Uncharacterized protein</fullName>
    </submittedName>
</protein>